<organism evidence="5 6">
    <name type="scientific">Dyella acidisoli</name>
    <dbReference type="NCBI Taxonomy" id="1867834"/>
    <lineage>
        <taxon>Bacteria</taxon>
        <taxon>Pseudomonadati</taxon>
        <taxon>Pseudomonadota</taxon>
        <taxon>Gammaproteobacteria</taxon>
        <taxon>Lysobacterales</taxon>
        <taxon>Rhodanobacteraceae</taxon>
        <taxon>Dyella</taxon>
    </lineage>
</organism>
<feature type="domain" description="HTH asnC-type" evidence="4">
    <location>
        <begin position="7"/>
        <end position="68"/>
    </location>
</feature>
<dbReference type="Pfam" id="PF01037">
    <property type="entry name" value="AsnC_trans_reg"/>
    <property type="match status" value="1"/>
</dbReference>
<dbReference type="InterPro" id="IPR019888">
    <property type="entry name" value="Tscrpt_reg_AsnC-like"/>
</dbReference>
<dbReference type="PANTHER" id="PTHR30154:SF34">
    <property type="entry name" value="TRANSCRIPTIONAL REGULATOR AZLB"/>
    <property type="match status" value="1"/>
</dbReference>
<dbReference type="EMBL" id="BSOB01000004">
    <property type="protein sequence ID" value="GLQ91300.1"/>
    <property type="molecule type" value="Genomic_DNA"/>
</dbReference>
<dbReference type="SUPFAM" id="SSF46785">
    <property type="entry name" value="Winged helix' DNA-binding domain"/>
    <property type="match status" value="1"/>
</dbReference>
<dbReference type="PRINTS" id="PR00033">
    <property type="entry name" value="HTHASNC"/>
</dbReference>
<sequence length="156" mass="17457">MTDDTALDAFDREILRYVQRDARMTGEDIGAAIGLSAAAVQRRLKRMREIGVIVAEVAIVDPQAVGQSMGFIVGVEMERERADMLDAFRHAACADPNVQHCYYVTGVADFILIVTARDMDDFQAFTRRLLFDNPNIRRFTTSVVMARDKTSQVVPV</sequence>
<dbReference type="PROSITE" id="PS50956">
    <property type="entry name" value="HTH_ASNC_2"/>
    <property type="match status" value="1"/>
</dbReference>
<protein>
    <submittedName>
        <fullName evidence="5">ArsR family transcriptional regulator</fullName>
    </submittedName>
</protein>
<evidence type="ECO:0000256" key="2">
    <source>
        <dbReference type="ARBA" id="ARBA00023125"/>
    </source>
</evidence>
<keyword evidence="3" id="KW-0804">Transcription</keyword>
<keyword evidence="1" id="KW-0805">Transcription regulation</keyword>
<evidence type="ECO:0000256" key="1">
    <source>
        <dbReference type="ARBA" id="ARBA00023015"/>
    </source>
</evidence>
<evidence type="ECO:0000313" key="6">
    <source>
        <dbReference type="Proteomes" id="UP001156670"/>
    </source>
</evidence>
<dbReference type="SUPFAM" id="SSF54909">
    <property type="entry name" value="Dimeric alpha+beta barrel"/>
    <property type="match status" value="1"/>
</dbReference>
<dbReference type="RefSeq" id="WP_284319078.1">
    <property type="nucleotide sequence ID" value="NZ_BSOB01000004.1"/>
</dbReference>
<dbReference type="CDD" id="cd00090">
    <property type="entry name" value="HTH_ARSR"/>
    <property type="match status" value="1"/>
</dbReference>
<keyword evidence="6" id="KW-1185">Reference proteome</keyword>
<dbReference type="Proteomes" id="UP001156670">
    <property type="component" value="Unassembled WGS sequence"/>
</dbReference>
<dbReference type="InterPro" id="IPR011008">
    <property type="entry name" value="Dimeric_a/b-barrel"/>
</dbReference>
<evidence type="ECO:0000256" key="3">
    <source>
        <dbReference type="ARBA" id="ARBA00023163"/>
    </source>
</evidence>
<evidence type="ECO:0000313" key="5">
    <source>
        <dbReference type="EMBL" id="GLQ91300.1"/>
    </source>
</evidence>
<accession>A0ABQ5XHY6</accession>
<dbReference type="InterPro" id="IPR036388">
    <property type="entry name" value="WH-like_DNA-bd_sf"/>
</dbReference>
<proteinExistence type="predicted"/>
<dbReference type="Pfam" id="PF13404">
    <property type="entry name" value="HTH_AsnC-type"/>
    <property type="match status" value="1"/>
</dbReference>
<dbReference type="PANTHER" id="PTHR30154">
    <property type="entry name" value="LEUCINE-RESPONSIVE REGULATORY PROTEIN"/>
    <property type="match status" value="1"/>
</dbReference>
<dbReference type="InterPro" id="IPR011991">
    <property type="entry name" value="ArsR-like_HTH"/>
</dbReference>
<dbReference type="Gene3D" id="1.10.10.10">
    <property type="entry name" value="Winged helix-like DNA-binding domain superfamily/Winged helix DNA-binding domain"/>
    <property type="match status" value="1"/>
</dbReference>
<dbReference type="Gene3D" id="3.30.70.920">
    <property type="match status" value="1"/>
</dbReference>
<dbReference type="InterPro" id="IPR036390">
    <property type="entry name" value="WH_DNA-bd_sf"/>
</dbReference>
<comment type="caution">
    <text evidence="5">The sequence shown here is derived from an EMBL/GenBank/DDBJ whole genome shotgun (WGS) entry which is preliminary data.</text>
</comment>
<dbReference type="InterPro" id="IPR019885">
    <property type="entry name" value="Tscrpt_reg_HTH_AsnC-type_CS"/>
</dbReference>
<gene>
    <name evidence="5" type="primary">lrp_1</name>
    <name evidence="5" type="ORF">GCM10007901_02500</name>
</gene>
<evidence type="ECO:0000259" key="4">
    <source>
        <dbReference type="PROSITE" id="PS50956"/>
    </source>
</evidence>
<keyword evidence="2" id="KW-0238">DNA-binding</keyword>
<dbReference type="InterPro" id="IPR000485">
    <property type="entry name" value="AsnC-type_HTH_dom"/>
</dbReference>
<name>A0ABQ5XHY6_9GAMM</name>
<dbReference type="InterPro" id="IPR019887">
    <property type="entry name" value="Tscrpt_reg_AsnC/Lrp_C"/>
</dbReference>
<dbReference type="SMART" id="SM00344">
    <property type="entry name" value="HTH_ASNC"/>
    <property type="match status" value="1"/>
</dbReference>
<reference evidence="6" key="1">
    <citation type="journal article" date="2019" name="Int. J. Syst. Evol. Microbiol.">
        <title>The Global Catalogue of Microorganisms (GCM) 10K type strain sequencing project: providing services to taxonomists for standard genome sequencing and annotation.</title>
        <authorList>
            <consortium name="The Broad Institute Genomics Platform"/>
            <consortium name="The Broad Institute Genome Sequencing Center for Infectious Disease"/>
            <person name="Wu L."/>
            <person name="Ma J."/>
        </authorList>
    </citation>
    <scope>NUCLEOTIDE SEQUENCE [LARGE SCALE GENOMIC DNA]</scope>
    <source>
        <strain evidence="6">NBRC 111980</strain>
    </source>
</reference>
<dbReference type="PROSITE" id="PS00519">
    <property type="entry name" value="HTH_ASNC_1"/>
    <property type="match status" value="1"/>
</dbReference>